<dbReference type="AlphaFoldDB" id="A0A7J7LEC8"/>
<keyword evidence="2" id="KW-0472">Membrane</keyword>
<sequence>MQAYCGLNDLNLNAPPAPVVAPIVAQSHTRAKRMVKAKRKTTTPAPTPSVLEDHVEEVDDSETFNKYKYKNASHWSADDFVNLACAWSQVSQNLKTSNQQKASRFWLKVRDQFNLFYADQSMWRSYNGVNCAYKNWLNKECAIFRGILQDIEHRQFTGLGTDDVLVKDREIKIDLFDYTNVVEMLSVIALLVVELLAIILVLINETGHGEWERPRPGRRPDIFPQFSPMKTPLPPPLPADPEEEEDEEEEEGKEEEEQEEDPDKQE</sequence>
<dbReference type="PANTHER" id="PTHR35713">
    <property type="entry name" value="ARGININE/SERINE-RICH-LIKE SPLICING FACTOR"/>
    <property type="match status" value="1"/>
</dbReference>
<dbReference type="Proteomes" id="UP000541444">
    <property type="component" value="Unassembled WGS sequence"/>
</dbReference>
<keyword evidence="2" id="KW-0812">Transmembrane</keyword>
<evidence type="ECO:0000256" key="2">
    <source>
        <dbReference type="SAM" id="Phobius"/>
    </source>
</evidence>
<dbReference type="PANTHER" id="PTHR35713:SF1">
    <property type="entry name" value="ARGININE_SERINE-RICH-LIKE SPLICING FACTOR"/>
    <property type="match status" value="1"/>
</dbReference>
<feature type="region of interest" description="Disordered" evidence="1">
    <location>
        <begin position="209"/>
        <end position="266"/>
    </location>
</feature>
<feature type="compositionally biased region" description="Acidic residues" evidence="1">
    <location>
        <begin position="240"/>
        <end position="266"/>
    </location>
</feature>
<dbReference type="EMBL" id="JACGCM010002335">
    <property type="protein sequence ID" value="KAF6140987.1"/>
    <property type="molecule type" value="Genomic_DNA"/>
</dbReference>
<accession>A0A7J7LEC8</accession>
<feature type="transmembrane region" description="Helical" evidence="2">
    <location>
        <begin position="184"/>
        <end position="203"/>
    </location>
</feature>
<proteinExistence type="predicted"/>
<evidence type="ECO:0000313" key="3">
    <source>
        <dbReference type="EMBL" id="KAF6140987.1"/>
    </source>
</evidence>
<keyword evidence="4" id="KW-1185">Reference proteome</keyword>
<evidence type="ECO:0000313" key="4">
    <source>
        <dbReference type="Proteomes" id="UP000541444"/>
    </source>
</evidence>
<name>A0A7J7LEC8_9MAGN</name>
<gene>
    <name evidence="3" type="ORF">GIB67_006616</name>
</gene>
<evidence type="ECO:0000256" key="1">
    <source>
        <dbReference type="SAM" id="MobiDB-lite"/>
    </source>
</evidence>
<reference evidence="3 4" key="1">
    <citation type="journal article" date="2020" name="IScience">
        <title>Genome Sequencing of the Endangered Kingdonia uniflora (Circaeasteraceae, Ranunculales) Reveals Potential Mechanisms of Evolutionary Specialization.</title>
        <authorList>
            <person name="Sun Y."/>
            <person name="Deng T."/>
            <person name="Zhang A."/>
            <person name="Moore M.J."/>
            <person name="Landis J.B."/>
            <person name="Lin N."/>
            <person name="Zhang H."/>
            <person name="Zhang X."/>
            <person name="Huang J."/>
            <person name="Zhang X."/>
            <person name="Sun H."/>
            <person name="Wang H."/>
        </authorList>
    </citation>
    <scope>NUCLEOTIDE SEQUENCE [LARGE SCALE GENOMIC DNA]</scope>
    <source>
        <strain evidence="3">TB1705</strain>
        <tissue evidence="3">Leaf</tissue>
    </source>
</reference>
<keyword evidence="2" id="KW-1133">Transmembrane helix</keyword>
<comment type="caution">
    <text evidence="3">The sequence shown here is derived from an EMBL/GenBank/DDBJ whole genome shotgun (WGS) entry which is preliminary data.</text>
</comment>
<feature type="compositionally biased region" description="Basic and acidic residues" evidence="1">
    <location>
        <begin position="209"/>
        <end position="221"/>
    </location>
</feature>
<protein>
    <submittedName>
        <fullName evidence="3">Uncharacterized protein</fullName>
    </submittedName>
</protein>
<organism evidence="3 4">
    <name type="scientific">Kingdonia uniflora</name>
    <dbReference type="NCBI Taxonomy" id="39325"/>
    <lineage>
        <taxon>Eukaryota</taxon>
        <taxon>Viridiplantae</taxon>
        <taxon>Streptophyta</taxon>
        <taxon>Embryophyta</taxon>
        <taxon>Tracheophyta</taxon>
        <taxon>Spermatophyta</taxon>
        <taxon>Magnoliopsida</taxon>
        <taxon>Ranunculales</taxon>
        <taxon>Circaeasteraceae</taxon>
        <taxon>Kingdonia</taxon>
    </lineage>
</organism>